<organism evidence="1 2">
    <name type="scientific">Nitrolancea hollandica Lb</name>
    <dbReference type="NCBI Taxonomy" id="1129897"/>
    <lineage>
        <taxon>Bacteria</taxon>
        <taxon>Pseudomonadati</taxon>
        <taxon>Thermomicrobiota</taxon>
        <taxon>Thermomicrobia</taxon>
        <taxon>Sphaerobacterales</taxon>
        <taxon>Sphaerobacterineae</taxon>
        <taxon>Sphaerobacteraceae</taxon>
        <taxon>Nitrolancea</taxon>
    </lineage>
</organism>
<dbReference type="RefSeq" id="WP_008479839.1">
    <property type="nucleotide sequence ID" value="NZ_CAGS01000397.1"/>
</dbReference>
<evidence type="ECO:0000313" key="2">
    <source>
        <dbReference type="Proteomes" id="UP000004221"/>
    </source>
</evidence>
<gene>
    <name evidence="1" type="ORF">NITHO_4560002</name>
</gene>
<keyword evidence="2" id="KW-1185">Reference proteome</keyword>
<dbReference type="CDD" id="cd00085">
    <property type="entry name" value="HNHc"/>
    <property type="match status" value="1"/>
</dbReference>
<dbReference type="EMBL" id="CAGS01000397">
    <property type="protein sequence ID" value="CCF85143.1"/>
    <property type="molecule type" value="Genomic_DNA"/>
</dbReference>
<name>I4EKD1_9BACT</name>
<reference evidence="1 2" key="1">
    <citation type="journal article" date="2012" name="ISME J.">
        <title>Nitrification expanded: discovery, physiology and genomics of a nitrite-oxidizing bacterium from the phylum Chloroflexi.</title>
        <authorList>
            <person name="Sorokin D.Y."/>
            <person name="Lucker S."/>
            <person name="Vejmelkova D."/>
            <person name="Kostrikina N.A."/>
            <person name="Kleerebezem R."/>
            <person name="Rijpstra W.I."/>
            <person name="Damste J.S."/>
            <person name="Le Paslier D."/>
            <person name="Muyzer G."/>
            <person name="Wagner M."/>
            <person name="van Loosdrecht M.C."/>
            <person name="Daims H."/>
        </authorList>
    </citation>
    <scope>NUCLEOTIDE SEQUENCE [LARGE SCALE GENOMIC DNA]</scope>
    <source>
        <strain evidence="2">none</strain>
    </source>
</reference>
<protein>
    <recommendedName>
        <fullName evidence="3">HNH endonuclease</fullName>
    </recommendedName>
</protein>
<accession>I4EKD1</accession>
<evidence type="ECO:0000313" key="1">
    <source>
        <dbReference type="EMBL" id="CCF85143.1"/>
    </source>
</evidence>
<dbReference type="AlphaFoldDB" id="I4EKD1"/>
<comment type="caution">
    <text evidence="1">The sequence shown here is derived from an EMBL/GenBank/DDBJ whole genome shotgun (WGS) entry which is preliminary data.</text>
</comment>
<evidence type="ECO:0008006" key="3">
    <source>
        <dbReference type="Google" id="ProtNLM"/>
    </source>
</evidence>
<dbReference type="InterPro" id="IPR003615">
    <property type="entry name" value="HNH_nuc"/>
</dbReference>
<proteinExistence type="predicted"/>
<sequence length="242" mass="27335">MFTIQEYVQCLGAIHLTPKQREMLQAQYAAPFRTVTAPQLAKAVSYPNHKVVNLHYGKLGRIVAEYLWDSPNNAIRNGNWWFRALSSGKPSPSGYLWTMHQALAEALEELGIVEGTEVSLTEEIMTPAALPEGAVRRVTVNAYERNRVARSRCIAYYGANCFVCGFNFGSRYGELLEGFIHVHHLRQLSDIAAEYEVDPIADLRPVCPNCHAVIHRCNPPHSIDEVKRMLAHRERDNGKLIH</sequence>
<dbReference type="Proteomes" id="UP000004221">
    <property type="component" value="Unassembled WGS sequence"/>
</dbReference>